<dbReference type="InterPro" id="IPR004305">
    <property type="entry name" value="Thiaminase-2/PQQC"/>
</dbReference>
<dbReference type="InterPro" id="IPR004399">
    <property type="entry name" value="HMP/HMP-P_kinase_dom"/>
</dbReference>
<dbReference type="Proteomes" id="UP001447188">
    <property type="component" value="Unassembled WGS sequence"/>
</dbReference>
<dbReference type="PANTHER" id="PTHR20858:SF17">
    <property type="entry name" value="HYDROXYMETHYLPYRIMIDINE_PHOSPHOMETHYLPYRIMIDINE KINASE THI20-RELATED"/>
    <property type="match status" value="1"/>
</dbReference>
<dbReference type="Pfam" id="PF08543">
    <property type="entry name" value="Phos_pyr_kin"/>
    <property type="match status" value="1"/>
</dbReference>
<dbReference type="Pfam" id="PF03070">
    <property type="entry name" value="TENA_THI-4"/>
    <property type="match status" value="1"/>
</dbReference>
<dbReference type="CDD" id="cd19367">
    <property type="entry name" value="TenA_C_ScTHI20-like"/>
    <property type="match status" value="1"/>
</dbReference>
<dbReference type="NCBIfam" id="TIGR04306">
    <property type="entry name" value="salvage_TenA"/>
    <property type="match status" value="1"/>
</dbReference>
<dbReference type="InterPro" id="IPR016084">
    <property type="entry name" value="Haem_Oase-like_multi-hlx"/>
</dbReference>
<protein>
    <submittedName>
        <fullName evidence="3">Trifunctional hydroxymethylpyrimidine kinase/phosphomethylpyrimidine kinase/thiaminase</fullName>
    </submittedName>
</protein>
<evidence type="ECO:0000259" key="1">
    <source>
        <dbReference type="Pfam" id="PF03070"/>
    </source>
</evidence>
<accession>A0ABR3GBM1</accession>
<dbReference type="InterPro" id="IPR029056">
    <property type="entry name" value="Ribokinase-like"/>
</dbReference>
<keyword evidence="3" id="KW-0418">Kinase</keyword>
<dbReference type="SUPFAM" id="SSF53613">
    <property type="entry name" value="Ribokinase-like"/>
    <property type="match status" value="1"/>
</dbReference>
<dbReference type="PANTHER" id="PTHR20858">
    <property type="entry name" value="PHOSPHOMETHYLPYRIMIDINE KINASE"/>
    <property type="match status" value="1"/>
</dbReference>
<evidence type="ECO:0000313" key="3">
    <source>
        <dbReference type="EMBL" id="KAL0633366.1"/>
    </source>
</evidence>
<dbReference type="InterPro" id="IPR013749">
    <property type="entry name" value="PM/HMP-P_kinase-1"/>
</dbReference>
<dbReference type="CDD" id="cd01169">
    <property type="entry name" value="HMPP_kinase"/>
    <property type="match status" value="1"/>
</dbReference>
<reference evidence="3 4" key="1">
    <citation type="submission" date="2024-02" db="EMBL/GenBank/DDBJ databases">
        <title>Discinaceae phylogenomics.</title>
        <authorList>
            <person name="Dirks A.C."/>
            <person name="James T.Y."/>
        </authorList>
    </citation>
    <scope>NUCLEOTIDE SEQUENCE [LARGE SCALE GENOMIC DNA]</scope>
    <source>
        <strain evidence="3 4">ACD0624</strain>
    </source>
</reference>
<keyword evidence="4" id="KW-1185">Reference proteome</keyword>
<dbReference type="SUPFAM" id="SSF48613">
    <property type="entry name" value="Heme oxygenase-like"/>
    <property type="match status" value="1"/>
</dbReference>
<organism evidence="3 4">
    <name type="scientific">Discina gigas</name>
    <dbReference type="NCBI Taxonomy" id="1032678"/>
    <lineage>
        <taxon>Eukaryota</taxon>
        <taxon>Fungi</taxon>
        <taxon>Dikarya</taxon>
        <taxon>Ascomycota</taxon>
        <taxon>Pezizomycotina</taxon>
        <taxon>Pezizomycetes</taxon>
        <taxon>Pezizales</taxon>
        <taxon>Discinaceae</taxon>
        <taxon>Discina</taxon>
    </lineage>
</organism>
<dbReference type="Gene3D" id="3.40.1190.20">
    <property type="match status" value="1"/>
</dbReference>
<evidence type="ECO:0000259" key="2">
    <source>
        <dbReference type="Pfam" id="PF08543"/>
    </source>
</evidence>
<dbReference type="NCBIfam" id="TIGR00097">
    <property type="entry name" value="HMP-P_kinase"/>
    <property type="match status" value="1"/>
</dbReference>
<proteinExistence type="predicted"/>
<dbReference type="Gene3D" id="1.20.910.10">
    <property type="entry name" value="Heme oxygenase-like"/>
    <property type="match status" value="1"/>
</dbReference>
<dbReference type="InterPro" id="IPR027574">
    <property type="entry name" value="Thiaminase_II"/>
</dbReference>
<dbReference type="GO" id="GO:0016301">
    <property type="term" value="F:kinase activity"/>
    <property type="evidence" value="ECO:0007669"/>
    <property type="project" value="UniProtKB-KW"/>
</dbReference>
<sequence length="518" mass="57543">MSDSKPNSIPRVLTIAGSDPSGGAGIEADIKVITAHGCYGMTAITALTAQNTEGVRGIYIVPPEFLRSSLEAVLDDIGADVIKTGMLAGEESIKVVAETLKKYGIKKTVIDTVMVSTQGSELLPSSAVTSFIENIFPHTYLLTPNIPEALMLLKYLKLNVPKIASVSTMVEVATALQAHGPKNILLKGGHVPFRKIKDQYYLAENDEQKEVVVDVLFNGTESIFIENPYINSKNTHGTGCSLASSIASNIARGFSLEDAVRSSCSYISAAIKTSTPNLGKGNGPINHLHSNYILPFAPGHFVDYLLSHPKIKDRWRAYTHHEFVNQLGAGTLEKESFKHYLIQDYLFLVQFARTNALAGYKSNHIDDITRFTGVVLHIQNEMKLHVRYCATFGISREQMNTAEESQACTTYTRFVLDIGATQDLFALNVATAACLIGYRDIAVRLDREYKDGKAKNMYWKWVENYTGESYRNAYNDGRELLEKYAVKQSTSRIEELVEIFAKTTKMEEEFWTMGLERK</sequence>
<dbReference type="EMBL" id="JBBBZM010000128">
    <property type="protein sequence ID" value="KAL0633366.1"/>
    <property type="molecule type" value="Genomic_DNA"/>
</dbReference>
<evidence type="ECO:0000313" key="4">
    <source>
        <dbReference type="Proteomes" id="UP001447188"/>
    </source>
</evidence>
<name>A0ABR3GBM1_9PEZI</name>
<gene>
    <name evidence="3" type="primary">THI20</name>
    <name evidence="3" type="ORF">Q9L58_007739</name>
</gene>
<comment type="caution">
    <text evidence="3">The sequence shown here is derived from an EMBL/GenBank/DDBJ whole genome shotgun (WGS) entry which is preliminary data.</text>
</comment>
<keyword evidence="3" id="KW-0808">Transferase</keyword>
<feature type="domain" description="Thiaminase-2/PQQC" evidence="1">
    <location>
        <begin position="308"/>
        <end position="516"/>
    </location>
</feature>
<feature type="domain" description="Pyridoxamine kinase/Phosphomethylpyrimidine kinase" evidence="2">
    <location>
        <begin position="19"/>
        <end position="286"/>
    </location>
</feature>